<keyword evidence="1" id="KW-0472">Membrane</keyword>
<feature type="transmembrane region" description="Helical" evidence="1">
    <location>
        <begin position="26"/>
        <end position="46"/>
    </location>
</feature>
<name>A0A6M0Q3I2_9BACI</name>
<dbReference type="Proteomes" id="UP000481043">
    <property type="component" value="Unassembled WGS sequence"/>
</dbReference>
<protein>
    <submittedName>
        <fullName evidence="2">Uncharacterized protein</fullName>
    </submittedName>
</protein>
<reference evidence="2 3" key="1">
    <citation type="submission" date="2020-02" db="EMBL/GenBank/DDBJ databases">
        <title>Bacillus aquiflavi sp. nov., isolated from yellow water of strong flavor Chinese baijiu in Yibin region of China.</title>
        <authorList>
            <person name="Xie J."/>
        </authorList>
    </citation>
    <scope>NUCLEOTIDE SEQUENCE [LARGE SCALE GENOMIC DNA]</scope>
    <source>
        <strain evidence="2 3">SA4</strain>
    </source>
</reference>
<keyword evidence="1" id="KW-1133">Transmembrane helix</keyword>
<feature type="transmembrane region" description="Helical" evidence="1">
    <location>
        <begin position="58"/>
        <end position="84"/>
    </location>
</feature>
<dbReference type="EMBL" id="JAAIWM010000001">
    <property type="protein sequence ID" value="NEY70947.1"/>
    <property type="molecule type" value="Genomic_DNA"/>
</dbReference>
<keyword evidence="3" id="KW-1185">Reference proteome</keyword>
<comment type="caution">
    <text evidence="2">The sequence shown here is derived from an EMBL/GenBank/DDBJ whole genome shotgun (WGS) entry which is preliminary data.</text>
</comment>
<keyword evidence="1" id="KW-0812">Transmembrane</keyword>
<dbReference type="AlphaFoldDB" id="A0A6M0Q3I2"/>
<evidence type="ECO:0000313" key="2">
    <source>
        <dbReference type="EMBL" id="NEY70947.1"/>
    </source>
</evidence>
<evidence type="ECO:0000256" key="1">
    <source>
        <dbReference type="SAM" id="Phobius"/>
    </source>
</evidence>
<accession>A0A6M0Q3I2</accession>
<proteinExistence type="predicted"/>
<evidence type="ECO:0000313" key="3">
    <source>
        <dbReference type="Proteomes" id="UP000481043"/>
    </source>
</evidence>
<gene>
    <name evidence="2" type="ORF">G4D63_04240</name>
</gene>
<dbReference type="RefSeq" id="WP_163178001.1">
    <property type="nucleotide sequence ID" value="NZ_JAAIWM010000001.1"/>
</dbReference>
<organism evidence="2 3">
    <name type="scientific">Bacillus mesophilus</name>
    <dbReference type="NCBI Taxonomy" id="1808955"/>
    <lineage>
        <taxon>Bacteria</taxon>
        <taxon>Bacillati</taxon>
        <taxon>Bacillota</taxon>
        <taxon>Bacilli</taxon>
        <taxon>Bacillales</taxon>
        <taxon>Bacillaceae</taxon>
        <taxon>Bacillus</taxon>
    </lineage>
</organism>
<sequence>MEKFKQIQELNAELRELCLDYFFSEVLFSMEWWIIICSFIIPYIIFWKLVDKSRIKEILYVGVMIALISYILDQIVAGAGLWTYPYTLTPLPREV</sequence>